<sequence>MSGEWIGYVAAMLTTGAFVPQAVKTLRTRDTKAISLGMYVVFTLGLCFWLAYGIYLGSWPMILSNVVTLVLAALILGLKLRHG</sequence>
<dbReference type="GO" id="GO:0016020">
    <property type="term" value="C:membrane"/>
    <property type="evidence" value="ECO:0007669"/>
    <property type="project" value="UniProtKB-SubCell"/>
</dbReference>
<accession>A0A0E3Z035</accession>
<keyword evidence="3 5" id="KW-1133">Transmembrane helix</keyword>
<feature type="transmembrane region" description="Helical" evidence="5">
    <location>
        <begin position="6"/>
        <end position="23"/>
    </location>
</feature>
<evidence type="ECO:0000256" key="5">
    <source>
        <dbReference type="SAM" id="Phobius"/>
    </source>
</evidence>
<evidence type="ECO:0000256" key="4">
    <source>
        <dbReference type="ARBA" id="ARBA00023136"/>
    </source>
</evidence>
<dbReference type="Gene3D" id="1.20.1280.290">
    <property type="match status" value="1"/>
</dbReference>
<name>A0A0E3Z035_9GAMM</name>
<reference evidence="6 7" key="1">
    <citation type="journal article" date="2015" name="Genome Announc.">
        <title>Complete Genome Sequence of Pseudoxanthomonas suwonensis Strain J1, a Cellulose-Degrading Bacterium Isolated from Leaf- and Wood-Enriched Soil.</title>
        <authorList>
            <person name="Hou L."/>
            <person name="Jiang J."/>
            <person name="Xu Z."/>
            <person name="Zhou Y."/>
            <person name="Leung F.C."/>
        </authorList>
    </citation>
    <scope>NUCLEOTIDE SEQUENCE [LARGE SCALE GENOMIC DNA]</scope>
    <source>
        <strain evidence="6 7">J1</strain>
    </source>
</reference>
<keyword evidence="2 5" id="KW-0812">Transmembrane</keyword>
<dbReference type="AlphaFoldDB" id="A0A0E3Z035"/>
<dbReference type="GO" id="GO:0051119">
    <property type="term" value="F:sugar transmembrane transporter activity"/>
    <property type="evidence" value="ECO:0007669"/>
    <property type="project" value="InterPro"/>
</dbReference>
<dbReference type="OrthoDB" id="122062at2"/>
<evidence type="ECO:0000313" key="6">
    <source>
        <dbReference type="EMBL" id="AKC85937.1"/>
    </source>
</evidence>
<evidence type="ECO:0000256" key="1">
    <source>
        <dbReference type="ARBA" id="ARBA00004141"/>
    </source>
</evidence>
<comment type="subcellular location">
    <subcellularLocation>
        <location evidence="1">Membrane</location>
        <topology evidence="1">Multi-pass membrane protein</topology>
    </subcellularLocation>
</comment>
<dbReference type="InterPro" id="IPR047662">
    <property type="entry name" value="SemiSWEET"/>
</dbReference>
<dbReference type="EMBL" id="CP011144">
    <property type="protein sequence ID" value="AKC85937.1"/>
    <property type="molecule type" value="Genomic_DNA"/>
</dbReference>
<evidence type="ECO:0000256" key="3">
    <source>
        <dbReference type="ARBA" id="ARBA00022989"/>
    </source>
</evidence>
<keyword evidence="7" id="KW-1185">Reference proteome</keyword>
<dbReference type="KEGG" id="psuw:WQ53_03330"/>
<feature type="transmembrane region" description="Helical" evidence="5">
    <location>
        <begin position="35"/>
        <end position="55"/>
    </location>
</feature>
<gene>
    <name evidence="6" type="ORF">WQ53_03330</name>
</gene>
<dbReference type="NCBIfam" id="NF037968">
    <property type="entry name" value="SemiSWEET_2"/>
    <property type="match status" value="1"/>
</dbReference>
<dbReference type="Pfam" id="PF04193">
    <property type="entry name" value="PQ-loop"/>
    <property type="match status" value="1"/>
</dbReference>
<protein>
    <submittedName>
        <fullName evidence="6">Membrane protein</fullName>
    </submittedName>
</protein>
<dbReference type="PATRIC" id="fig|314722.6.peg.698"/>
<feature type="transmembrane region" description="Helical" evidence="5">
    <location>
        <begin position="61"/>
        <end position="80"/>
    </location>
</feature>
<keyword evidence="4 5" id="KW-0472">Membrane</keyword>
<evidence type="ECO:0000313" key="7">
    <source>
        <dbReference type="Proteomes" id="UP000033067"/>
    </source>
</evidence>
<dbReference type="Proteomes" id="UP000033067">
    <property type="component" value="Chromosome"/>
</dbReference>
<evidence type="ECO:0000256" key="2">
    <source>
        <dbReference type="ARBA" id="ARBA00022692"/>
    </source>
</evidence>
<dbReference type="RefSeq" id="WP_052630387.1">
    <property type="nucleotide sequence ID" value="NZ_CP011144.1"/>
</dbReference>
<organism evidence="6 7">
    <name type="scientific">Pseudoxanthomonas suwonensis</name>
    <dbReference type="NCBI Taxonomy" id="314722"/>
    <lineage>
        <taxon>Bacteria</taxon>
        <taxon>Pseudomonadati</taxon>
        <taxon>Pseudomonadota</taxon>
        <taxon>Gammaproteobacteria</taxon>
        <taxon>Lysobacterales</taxon>
        <taxon>Lysobacteraceae</taxon>
        <taxon>Pseudoxanthomonas</taxon>
    </lineage>
</organism>
<proteinExistence type="predicted"/>
<dbReference type="InterPro" id="IPR006603">
    <property type="entry name" value="PQ-loop_rpt"/>
</dbReference>